<dbReference type="SMART" id="SM00248">
    <property type="entry name" value="ANK"/>
    <property type="match status" value="2"/>
</dbReference>
<dbReference type="SUPFAM" id="SSF48403">
    <property type="entry name" value="Ankyrin repeat"/>
    <property type="match status" value="1"/>
</dbReference>
<dbReference type="STRING" id="400055.SAMN04490243_0410"/>
<accession>A0A1I6FQ58</accession>
<dbReference type="InterPro" id="IPR002110">
    <property type="entry name" value="Ankyrin_rpt"/>
</dbReference>
<keyword evidence="4" id="KW-0732">Signal</keyword>
<proteinExistence type="predicted"/>
<feature type="signal peptide" evidence="4">
    <location>
        <begin position="1"/>
        <end position="21"/>
    </location>
</feature>
<dbReference type="InterPro" id="IPR036770">
    <property type="entry name" value="Ankyrin_rpt-contain_sf"/>
</dbReference>
<dbReference type="PROSITE" id="PS50297">
    <property type="entry name" value="ANK_REP_REGION"/>
    <property type="match status" value="1"/>
</dbReference>
<dbReference type="PANTHER" id="PTHR24180">
    <property type="entry name" value="CYCLIN-DEPENDENT KINASE INHIBITOR 2C-RELATED"/>
    <property type="match status" value="1"/>
</dbReference>
<dbReference type="Gene3D" id="1.25.40.20">
    <property type="entry name" value="Ankyrin repeat-containing domain"/>
    <property type="match status" value="1"/>
</dbReference>
<dbReference type="RefSeq" id="WP_092980256.1">
    <property type="nucleotide sequence ID" value="NZ_FOYQ01000001.1"/>
</dbReference>
<gene>
    <name evidence="5" type="ORF">SAMN04490243_0410</name>
</gene>
<sequence>MKRLISLGVALLCCATLPLTAAEVPKGPGSAIPVLTHNFDTVVLPADFTEAAHYDSFMELDLARLSPLCEAILKGDKEKVYALLATGVDVNQKSLGKTPLIFAARYNRVEIAKVLLKHGADPEIRCDGGHDVIHHAKLSGAKEAQALFTKVLKA</sequence>
<name>A0A1I6FQ58_9FLAO</name>
<feature type="repeat" description="ANK" evidence="3">
    <location>
        <begin position="95"/>
        <end position="127"/>
    </location>
</feature>
<dbReference type="EMBL" id="FOYQ01000001">
    <property type="protein sequence ID" value="SFR32024.1"/>
    <property type="molecule type" value="Genomic_DNA"/>
</dbReference>
<evidence type="ECO:0000313" key="6">
    <source>
        <dbReference type="Proteomes" id="UP000199534"/>
    </source>
</evidence>
<protein>
    <submittedName>
        <fullName evidence="5">Ankyrin repeat-containing protein</fullName>
    </submittedName>
</protein>
<evidence type="ECO:0000313" key="5">
    <source>
        <dbReference type="EMBL" id="SFR32024.1"/>
    </source>
</evidence>
<keyword evidence="2 3" id="KW-0040">ANK repeat</keyword>
<reference evidence="5 6" key="1">
    <citation type="submission" date="2016-10" db="EMBL/GenBank/DDBJ databases">
        <authorList>
            <person name="de Groot N.N."/>
        </authorList>
    </citation>
    <scope>NUCLEOTIDE SEQUENCE [LARGE SCALE GENOMIC DNA]</scope>
    <source>
        <strain evidence="5 6">DSM 21019</strain>
    </source>
</reference>
<evidence type="ECO:0000256" key="4">
    <source>
        <dbReference type="SAM" id="SignalP"/>
    </source>
</evidence>
<dbReference type="PROSITE" id="PS50088">
    <property type="entry name" value="ANK_REPEAT"/>
    <property type="match status" value="1"/>
</dbReference>
<evidence type="ECO:0000256" key="1">
    <source>
        <dbReference type="ARBA" id="ARBA00022737"/>
    </source>
</evidence>
<evidence type="ECO:0000256" key="3">
    <source>
        <dbReference type="PROSITE-ProRule" id="PRU00023"/>
    </source>
</evidence>
<dbReference type="InterPro" id="IPR051637">
    <property type="entry name" value="Ank_repeat_dom-contain_49"/>
</dbReference>
<organism evidence="5 6">
    <name type="scientific">Robiginitalea myxolifaciens</name>
    <dbReference type="NCBI Taxonomy" id="400055"/>
    <lineage>
        <taxon>Bacteria</taxon>
        <taxon>Pseudomonadati</taxon>
        <taxon>Bacteroidota</taxon>
        <taxon>Flavobacteriia</taxon>
        <taxon>Flavobacteriales</taxon>
        <taxon>Flavobacteriaceae</taxon>
        <taxon>Robiginitalea</taxon>
    </lineage>
</organism>
<dbReference type="Proteomes" id="UP000199534">
    <property type="component" value="Unassembled WGS sequence"/>
</dbReference>
<dbReference type="PANTHER" id="PTHR24180:SF45">
    <property type="entry name" value="POLY [ADP-RIBOSE] POLYMERASE TANKYRASE"/>
    <property type="match status" value="1"/>
</dbReference>
<keyword evidence="1" id="KW-0677">Repeat</keyword>
<dbReference type="OrthoDB" id="1374157at2"/>
<evidence type="ECO:0000256" key="2">
    <source>
        <dbReference type="ARBA" id="ARBA00023043"/>
    </source>
</evidence>
<feature type="chain" id="PRO_5011476610" evidence="4">
    <location>
        <begin position="22"/>
        <end position="154"/>
    </location>
</feature>
<keyword evidence="6" id="KW-1185">Reference proteome</keyword>
<dbReference type="Pfam" id="PF12796">
    <property type="entry name" value="Ank_2"/>
    <property type="match status" value="1"/>
</dbReference>
<dbReference type="AlphaFoldDB" id="A0A1I6FQ58"/>